<sequence length="68" mass="7282">MKLRQTQAEYSAARPLGEPGIKPMLSSSKMYVCRRCQANFKTGDGKPDPRLRGLGKCNACIAAVPAAA</sequence>
<evidence type="ECO:0000313" key="1">
    <source>
        <dbReference type="EMBL" id="GAP37133.1"/>
    </source>
</evidence>
<dbReference type="OrthoDB" id="9155686at2"/>
<protein>
    <submittedName>
        <fullName evidence="1">Uncharacterized protein</fullName>
    </submittedName>
</protein>
<gene>
    <name evidence="1" type="ORF">ISF6_2988</name>
</gene>
<evidence type="ECO:0000313" key="2">
    <source>
        <dbReference type="Proteomes" id="UP000037660"/>
    </source>
</evidence>
<comment type="caution">
    <text evidence="1">The sequence shown here is derived from an EMBL/GenBank/DDBJ whole genome shotgun (WGS) entry which is preliminary data.</text>
</comment>
<organism evidence="1 2">
    <name type="scientific">Piscinibacter sakaiensis</name>
    <name type="common">Ideonella sakaiensis</name>
    <dbReference type="NCBI Taxonomy" id="1547922"/>
    <lineage>
        <taxon>Bacteria</taxon>
        <taxon>Pseudomonadati</taxon>
        <taxon>Pseudomonadota</taxon>
        <taxon>Betaproteobacteria</taxon>
        <taxon>Burkholderiales</taxon>
        <taxon>Sphaerotilaceae</taxon>
        <taxon>Piscinibacter</taxon>
    </lineage>
</organism>
<accession>A0A0K8P3D3</accession>
<reference evidence="2" key="1">
    <citation type="submission" date="2015-07" db="EMBL/GenBank/DDBJ databases">
        <title>Discovery of a poly(ethylene terephthalate assimilation.</title>
        <authorList>
            <person name="Yoshida S."/>
            <person name="Hiraga K."/>
            <person name="Takehana T."/>
            <person name="Taniguchi I."/>
            <person name="Yamaji H."/>
            <person name="Maeda Y."/>
            <person name="Toyohara K."/>
            <person name="Miyamoto K."/>
            <person name="Kimura Y."/>
            <person name="Oda K."/>
        </authorList>
    </citation>
    <scope>NUCLEOTIDE SEQUENCE [LARGE SCALE GENOMIC DNA]</scope>
    <source>
        <strain evidence="2">NBRC 110686 / TISTR 2288 / 201-F6</strain>
    </source>
</reference>
<name>A0A0K8P3D3_PISS1</name>
<keyword evidence="2" id="KW-1185">Reference proteome</keyword>
<reference evidence="1 2" key="2">
    <citation type="journal article" date="2016" name="Science">
        <title>A bacterium that degrades and assimilates poly(ethylene terephthalate).</title>
        <authorList>
            <person name="Yoshida S."/>
            <person name="Hiraga K."/>
            <person name="Takehana T."/>
            <person name="Taniguchi I."/>
            <person name="Yamaji H."/>
            <person name="Maeda Y."/>
            <person name="Toyohara K."/>
            <person name="Miyamoto K."/>
            <person name="Kimura Y."/>
            <person name="Oda K."/>
        </authorList>
    </citation>
    <scope>NUCLEOTIDE SEQUENCE [LARGE SCALE GENOMIC DNA]</scope>
    <source>
        <strain evidence="2">NBRC 110686 / TISTR 2288 / 201-F6</strain>
    </source>
</reference>
<dbReference type="EMBL" id="BBYR01000042">
    <property type="protein sequence ID" value="GAP37133.1"/>
    <property type="molecule type" value="Genomic_DNA"/>
</dbReference>
<dbReference type="RefSeq" id="WP_054021077.1">
    <property type="nucleotide sequence ID" value="NZ_BBYR01000042.1"/>
</dbReference>
<dbReference type="Proteomes" id="UP000037660">
    <property type="component" value="Unassembled WGS sequence"/>
</dbReference>
<dbReference type="AlphaFoldDB" id="A0A0K8P3D3"/>
<proteinExistence type="predicted"/>